<protein>
    <submittedName>
        <fullName evidence="2">Kinase-like domain-containing protein</fullName>
    </submittedName>
</protein>
<keyword evidence="2" id="KW-0808">Transferase</keyword>
<dbReference type="EMBL" id="MU001670">
    <property type="protein sequence ID" value="KAF2462159.1"/>
    <property type="molecule type" value="Genomic_DNA"/>
</dbReference>
<dbReference type="InterPro" id="IPR002575">
    <property type="entry name" value="Aminoglycoside_PTrfase"/>
</dbReference>
<organism evidence="2 3">
    <name type="scientific">Lineolata rhizophorae</name>
    <dbReference type="NCBI Taxonomy" id="578093"/>
    <lineage>
        <taxon>Eukaryota</taxon>
        <taxon>Fungi</taxon>
        <taxon>Dikarya</taxon>
        <taxon>Ascomycota</taxon>
        <taxon>Pezizomycotina</taxon>
        <taxon>Dothideomycetes</taxon>
        <taxon>Dothideomycetes incertae sedis</taxon>
        <taxon>Lineolatales</taxon>
        <taxon>Lineolataceae</taxon>
        <taxon>Lineolata</taxon>
    </lineage>
</organism>
<sequence length="315" mass="34812">MAESPDSFFKATSDPTAKDPKTKFPLDGYDILKVPKVELVAAAATAPALHALSSTRVARVSQDLVIKSSHSVLPSEAEAMKMVSQKTSIHLPRVYRSFTIQGTDGIYDSTGYIVMDYVDGCSLTDCWSGLTVREREDIVKQVVDIIRQLQSLRLPKPGPIGGGPSKGTWFSCYGAGPFANRSEFEEYFNQRLEIAKKTGSGGTQGHTPPFRFSTFVMTHLDITPRNLILDPKGRLWLIDWGYAGAYPPIFEPATLACQSECPDFNDLVLQRLAYDDQSFQQLIGIRGVLHFRGAIDVCHFHALLNFSVIASFANR</sequence>
<dbReference type="CDD" id="cd05120">
    <property type="entry name" value="APH_ChoK_like"/>
    <property type="match status" value="1"/>
</dbReference>
<feature type="domain" description="Aminoglycoside phosphotransferase" evidence="1">
    <location>
        <begin position="62"/>
        <end position="270"/>
    </location>
</feature>
<reference evidence="2" key="1">
    <citation type="journal article" date="2020" name="Stud. Mycol.">
        <title>101 Dothideomycetes genomes: a test case for predicting lifestyles and emergence of pathogens.</title>
        <authorList>
            <person name="Haridas S."/>
            <person name="Albert R."/>
            <person name="Binder M."/>
            <person name="Bloem J."/>
            <person name="Labutti K."/>
            <person name="Salamov A."/>
            <person name="Andreopoulos B."/>
            <person name="Baker S."/>
            <person name="Barry K."/>
            <person name="Bills G."/>
            <person name="Bluhm B."/>
            <person name="Cannon C."/>
            <person name="Castanera R."/>
            <person name="Culley D."/>
            <person name="Daum C."/>
            <person name="Ezra D."/>
            <person name="Gonzalez J."/>
            <person name="Henrissat B."/>
            <person name="Kuo A."/>
            <person name="Liang C."/>
            <person name="Lipzen A."/>
            <person name="Lutzoni F."/>
            <person name="Magnuson J."/>
            <person name="Mondo S."/>
            <person name="Nolan M."/>
            <person name="Ohm R."/>
            <person name="Pangilinan J."/>
            <person name="Park H.-J."/>
            <person name="Ramirez L."/>
            <person name="Alfaro M."/>
            <person name="Sun H."/>
            <person name="Tritt A."/>
            <person name="Yoshinaga Y."/>
            <person name="Zwiers L.-H."/>
            <person name="Turgeon B."/>
            <person name="Goodwin S."/>
            <person name="Spatafora J."/>
            <person name="Crous P."/>
            <person name="Grigoriev I."/>
        </authorList>
    </citation>
    <scope>NUCLEOTIDE SEQUENCE</scope>
    <source>
        <strain evidence="2">ATCC 16933</strain>
    </source>
</reference>
<evidence type="ECO:0000259" key="1">
    <source>
        <dbReference type="Pfam" id="PF01636"/>
    </source>
</evidence>
<dbReference type="GO" id="GO:0016301">
    <property type="term" value="F:kinase activity"/>
    <property type="evidence" value="ECO:0007669"/>
    <property type="project" value="UniProtKB-KW"/>
</dbReference>
<proteinExistence type="predicted"/>
<accession>A0A6A6PEK3</accession>
<dbReference type="OrthoDB" id="3250044at2759"/>
<evidence type="ECO:0000313" key="2">
    <source>
        <dbReference type="EMBL" id="KAF2462159.1"/>
    </source>
</evidence>
<dbReference type="Proteomes" id="UP000799766">
    <property type="component" value="Unassembled WGS sequence"/>
</dbReference>
<evidence type="ECO:0000313" key="3">
    <source>
        <dbReference type="Proteomes" id="UP000799766"/>
    </source>
</evidence>
<name>A0A6A6PEK3_9PEZI</name>
<dbReference type="Pfam" id="PF01636">
    <property type="entry name" value="APH"/>
    <property type="match status" value="1"/>
</dbReference>
<keyword evidence="3" id="KW-1185">Reference proteome</keyword>
<dbReference type="SUPFAM" id="SSF56112">
    <property type="entry name" value="Protein kinase-like (PK-like)"/>
    <property type="match status" value="1"/>
</dbReference>
<dbReference type="PANTHER" id="PTHR21310:SF39">
    <property type="entry name" value="AMINOGLYCOSIDE PHOSPHOTRANSFERASE DOMAIN-CONTAINING PROTEIN"/>
    <property type="match status" value="1"/>
</dbReference>
<dbReference type="InterPro" id="IPR051678">
    <property type="entry name" value="AGP_Transferase"/>
</dbReference>
<dbReference type="InterPro" id="IPR011009">
    <property type="entry name" value="Kinase-like_dom_sf"/>
</dbReference>
<dbReference type="AlphaFoldDB" id="A0A6A6PEK3"/>
<keyword evidence="2" id="KW-0418">Kinase</keyword>
<gene>
    <name evidence="2" type="ORF">BDY21DRAFT_8201</name>
</gene>
<dbReference type="PANTHER" id="PTHR21310">
    <property type="entry name" value="AMINOGLYCOSIDE PHOSPHOTRANSFERASE-RELATED-RELATED"/>
    <property type="match status" value="1"/>
</dbReference>
<dbReference type="Gene3D" id="3.90.1200.10">
    <property type="match status" value="1"/>
</dbReference>